<feature type="domain" description="HTH iclR-type" evidence="5">
    <location>
        <begin position="39"/>
        <end position="101"/>
    </location>
</feature>
<dbReference type="PROSITE" id="PS51077">
    <property type="entry name" value="HTH_ICLR"/>
    <property type="match status" value="1"/>
</dbReference>
<dbReference type="PANTHER" id="PTHR30136">
    <property type="entry name" value="HELIX-TURN-HELIX TRANSCRIPTIONAL REGULATOR, ICLR FAMILY"/>
    <property type="match status" value="1"/>
</dbReference>
<dbReference type="InterPro" id="IPR050707">
    <property type="entry name" value="HTH_MetabolicPath_Reg"/>
</dbReference>
<keyword evidence="1" id="KW-0805">Transcription regulation</keyword>
<dbReference type="InterPro" id="IPR029016">
    <property type="entry name" value="GAF-like_dom_sf"/>
</dbReference>
<dbReference type="InterPro" id="IPR036390">
    <property type="entry name" value="WH_DNA-bd_sf"/>
</dbReference>
<reference evidence="8" key="1">
    <citation type="journal article" date="2019" name="Int. J. Syst. Evol. Microbiol.">
        <title>The Global Catalogue of Microorganisms (GCM) 10K type strain sequencing project: providing services to taxonomists for standard genome sequencing and annotation.</title>
        <authorList>
            <consortium name="The Broad Institute Genomics Platform"/>
            <consortium name="The Broad Institute Genome Sequencing Center for Infectious Disease"/>
            <person name="Wu L."/>
            <person name="Ma J."/>
        </authorList>
    </citation>
    <scope>NUCLEOTIDE SEQUENCE [LARGE SCALE GENOMIC DNA]</scope>
    <source>
        <strain evidence="8">KCTC 23314</strain>
    </source>
</reference>
<evidence type="ECO:0000313" key="7">
    <source>
        <dbReference type="EMBL" id="GHC76952.1"/>
    </source>
</evidence>
<dbReference type="Pfam" id="PF01614">
    <property type="entry name" value="IclR_C"/>
    <property type="match status" value="1"/>
</dbReference>
<sequence>MCGGDGREERMPKRSTTAVQSPRADAHRAARDPQDRHFVTALARGLKVLSCFKSGEERLGNQELAQRCQLPKSTITRLTHTLTRLDYLHHIEESGRYRLGVAALALGGTTLARLDVKEVGRPLMQALANATSTLVSLGTRDDLAMLYIESCRSYSLVTLRLEIGSRIPLAPSAMGRAVLAGAEPALRQGLEERLRALDPLQWPRLQAGIDQAVAELAAHGCCSSLGDWHAEIHAIAVPLRTGQGLPPMVVNAACPASAGSAQHLLQQVRPRLIETVRTIEARLQQ</sequence>
<evidence type="ECO:0000256" key="3">
    <source>
        <dbReference type="ARBA" id="ARBA00023163"/>
    </source>
</evidence>
<evidence type="ECO:0000259" key="6">
    <source>
        <dbReference type="PROSITE" id="PS51078"/>
    </source>
</evidence>
<evidence type="ECO:0000256" key="2">
    <source>
        <dbReference type="ARBA" id="ARBA00023125"/>
    </source>
</evidence>
<dbReference type="SMART" id="SM00346">
    <property type="entry name" value="HTH_ICLR"/>
    <property type="match status" value="1"/>
</dbReference>
<dbReference type="SUPFAM" id="SSF55781">
    <property type="entry name" value="GAF domain-like"/>
    <property type="match status" value="1"/>
</dbReference>
<dbReference type="Gene3D" id="3.30.450.40">
    <property type="match status" value="1"/>
</dbReference>
<keyword evidence="3" id="KW-0804">Transcription</keyword>
<dbReference type="Pfam" id="PF09339">
    <property type="entry name" value="HTH_IclR"/>
    <property type="match status" value="1"/>
</dbReference>
<evidence type="ECO:0000259" key="5">
    <source>
        <dbReference type="PROSITE" id="PS51077"/>
    </source>
</evidence>
<dbReference type="EMBL" id="BMYK01000004">
    <property type="protein sequence ID" value="GHC76952.1"/>
    <property type="molecule type" value="Genomic_DNA"/>
</dbReference>
<dbReference type="Gene3D" id="1.10.10.10">
    <property type="entry name" value="Winged helix-like DNA-binding domain superfamily/Winged helix DNA-binding domain"/>
    <property type="match status" value="1"/>
</dbReference>
<dbReference type="InterPro" id="IPR014757">
    <property type="entry name" value="Tscrpt_reg_IclR_C"/>
</dbReference>
<keyword evidence="8" id="KW-1185">Reference proteome</keyword>
<protein>
    <submittedName>
        <fullName evidence="7">Transcriptional regulator</fullName>
    </submittedName>
</protein>
<dbReference type="Proteomes" id="UP000626210">
    <property type="component" value="Unassembled WGS sequence"/>
</dbReference>
<feature type="domain" description="IclR-ED" evidence="6">
    <location>
        <begin position="102"/>
        <end position="285"/>
    </location>
</feature>
<evidence type="ECO:0000313" key="8">
    <source>
        <dbReference type="Proteomes" id="UP000626210"/>
    </source>
</evidence>
<name>A0ABQ3FZF7_9BURK</name>
<dbReference type="InterPro" id="IPR005471">
    <property type="entry name" value="Tscrpt_reg_IclR_N"/>
</dbReference>
<accession>A0ABQ3FZF7</accession>
<evidence type="ECO:0000256" key="1">
    <source>
        <dbReference type="ARBA" id="ARBA00023015"/>
    </source>
</evidence>
<dbReference type="PANTHER" id="PTHR30136:SF33">
    <property type="entry name" value="TRANSCRIPTIONAL REGULATORY PROTEIN"/>
    <property type="match status" value="1"/>
</dbReference>
<dbReference type="SUPFAM" id="SSF46785">
    <property type="entry name" value="Winged helix' DNA-binding domain"/>
    <property type="match status" value="1"/>
</dbReference>
<feature type="compositionally biased region" description="Basic and acidic residues" evidence="4">
    <location>
        <begin position="24"/>
        <end position="33"/>
    </location>
</feature>
<organism evidence="7 8">
    <name type="scientific">Pseudorhodoferax aquiterrae</name>
    <dbReference type="NCBI Taxonomy" id="747304"/>
    <lineage>
        <taxon>Bacteria</taxon>
        <taxon>Pseudomonadati</taxon>
        <taxon>Pseudomonadota</taxon>
        <taxon>Betaproteobacteria</taxon>
        <taxon>Burkholderiales</taxon>
        <taxon>Comamonadaceae</taxon>
    </lineage>
</organism>
<evidence type="ECO:0000256" key="4">
    <source>
        <dbReference type="SAM" id="MobiDB-lite"/>
    </source>
</evidence>
<dbReference type="PROSITE" id="PS51078">
    <property type="entry name" value="ICLR_ED"/>
    <property type="match status" value="1"/>
</dbReference>
<gene>
    <name evidence="7" type="ORF">GCM10007320_16130</name>
</gene>
<proteinExistence type="predicted"/>
<feature type="compositionally biased region" description="Basic and acidic residues" evidence="4">
    <location>
        <begin position="1"/>
        <end position="12"/>
    </location>
</feature>
<keyword evidence="2" id="KW-0238">DNA-binding</keyword>
<feature type="region of interest" description="Disordered" evidence="4">
    <location>
        <begin position="1"/>
        <end position="33"/>
    </location>
</feature>
<comment type="caution">
    <text evidence="7">The sequence shown here is derived from an EMBL/GenBank/DDBJ whole genome shotgun (WGS) entry which is preliminary data.</text>
</comment>
<dbReference type="InterPro" id="IPR036388">
    <property type="entry name" value="WH-like_DNA-bd_sf"/>
</dbReference>